<dbReference type="RefSeq" id="XP_023943075.2">
    <property type="nucleotide sequence ID" value="XM_024087307.2"/>
</dbReference>
<dbReference type="AlphaFoldDB" id="A0A6J1N5E5"/>
<feature type="region of interest" description="Disordered" evidence="1">
    <location>
        <begin position="726"/>
        <end position="765"/>
    </location>
</feature>
<dbReference type="Pfam" id="PF08208">
    <property type="entry name" value="RNA_polI_A34"/>
    <property type="match status" value="1"/>
</dbReference>
<evidence type="ECO:0000256" key="1">
    <source>
        <dbReference type="SAM" id="MobiDB-lite"/>
    </source>
</evidence>
<evidence type="ECO:0000313" key="3">
    <source>
        <dbReference type="RefSeq" id="XP_023943075.2"/>
    </source>
</evidence>
<feature type="compositionally biased region" description="Basic and acidic residues" evidence="1">
    <location>
        <begin position="18"/>
        <end position="27"/>
    </location>
</feature>
<accession>A0A6J1N5E5</accession>
<organism evidence="2 3">
    <name type="scientific">Bicyclus anynana</name>
    <name type="common">Squinting bush brown butterfly</name>
    <dbReference type="NCBI Taxonomy" id="110368"/>
    <lineage>
        <taxon>Eukaryota</taxon>
        <taxon>Metazoa</taxon>
        <taxon>Ecdysozoa</taxon>
        <taxon>Arthropoda</taxon>
        <taxon>Hexapoda</taxon>
        <taxon>Insecta</taxon>
        <taxon>Pterygota</taxon>
        <taxon>Neoptera</taxon>
        <taxon>Endopterygota</taxon>
        <taxon>Lepidoptera</taxon>
        <taxon>Glossata</taxon>
        <taxon>Ditrysia</taxon>
        <taxon>Papilionoidea</taxon>
        <taxon>Nymphalidae</taxon>
        <taxon>Satyrinae</taxon>
        <taxon>Satyrini</taxon>
        <taxon>Mycalesina</taxon>
        <taxon>Bicyclus</taxon>
    </lineage>
</organism>
<feature type="compositionally biased region" description="Polar residues" evidence="1">
    <location>
        <begin position="290"/>
        <end position="300"/>
    </location>
</feature>
<name>A0A6J1N5E5_BICAN</name>
<reference evidence="3 4" key="1">
    <citation type="submission" date="2025-05" db="UniProtKB">
        <authorList>
            <consortium name="RefSeq"/>
        </authorList>
    </citation>
    <scope>IDENTIFICATION</scope>
</reference>
<evidence type="ECO:0000313" key="2">
    <source>
        <dbReference type="Proteomes" id="UP001652582"/>
    </source>
</evidence>
<feature type="compositionally biased region" description="Basic and acidic residues" evidence="1">
    <location>
        <begin position="58"/>
        <end position="68"/>
    </location>
</feature>
<dbReference type="KEGG" id="bany:112049434"/>
<dbReference type="GeneID" id="112049434"/>
<feature type="compositionally biased region" description="Basic and acidic residues" evidence="1">
    <location>
        <begin position="745"/>
        <end position="765"/>
    </location>
</feature>
<dbReference type="RefSeq" id="XP_052738542.1">
    <property type="nucleotide sequence ID" value="XM_052882582.1"/>
</dbReference>
<dbReference type="GO" id="GO:0006360">
    <property type="term" value="P:transcription by RNA polymerase I"/>
    <property type="evidence" value="ECO:0007669"/>
    <property type="project" value="InterPro"/>
</dbReference>
<feature type="region of interest" description="Disordered" evidence="1">
    <location>
        <begin position="286"/>
        <end position="318"/>
    </location>
</feature>
<keyword evidence="2" id="KW-1185">Reference proteome</keyword>
<proteinExistence type="predicted"/>
<feature type="region of interest" description="Disordered" evidence="1">
    <location>
        <begin position="149"/>
        <end position="225"/>
    </location>
</feature>
<feature type="compositionally biased region" description="Low complexity" evidence="1">
    <location>
        <begin position="166"/>
        <end position="175"/>
    </location>
</feature>
<feature type="compositionally biased region" description="Basic and acidic residues" evidence="1">
    <location>
        <begin position="151"/>
        <end position="164"/>
    </location>
</feature>
<dbReference type="InterPro" id="IPR013240">
    <property type="entry name" value="DNA-dir_RNA_pol1_su_RPA34"/>
</dbReference>
<dbReference type="Proteomes" id="UP001652582">
    <property type="component" value="Chromosome 7"/>
</dbReference>
<dbReference type="OrthoDB" id="8197684at2759"/>
<evidence type="ECO:0000313" key="4">
    <source>
        <dbReference type="RefSeq" id="XP_052738542.1"/>
    </source>
</evidence>
<feature type="region of interest" description="Disordered" evidence="1">
    <location>
        <begin position="1"/>
        <end position="85"/>
    </location>
</feature>
<protein>
    <submittedName>
        <fullName evidence="3 4">Uncharacterized protein LOC112049434 isoform X1</fullName>
    </submittedName>
</protein>
<gene>
    <name evidence="3 4" type="primary">LOC112049434</name>
</gene>
<sequence>METSDESFAWTNASSDSSTDKVPEMKLQKSGRNSDQVKSKADQPDQASMKRGKKRKRQADFDEIKNENGDFQINPELYSDSGEPTNFKRYKLNEFNSQNEESLCEAEDYLNLRVKQEEAAFLEPTPVKLKKKKKCKVEPETIENQEIELSTIDKKETDIKERNIDSSSLVNSESAESSEKEVGYKKKKKPHRDPGELSSFKRHKLNDSSFKRHKLNDSSLSSQNEESMCEAEDYLNLKVKQEQAAFVESTPVNLKKKKKYKVKPEIIENQEIELSTIDKNEIDIEEHNIDSSSLGNGESTESNEKDVSYKKKKKKKKGILERENRDISEILENSEVYHTLTIEKTINNDDFNHDIKNNSQIMSSTLLNNFTYDNGKQDCNKDLQKVNASTLNSAKSSNNASTLSSAKSSNHITVANEKKTCRISDRIRFEDDSVDYDMEEYAPKNDLSDIFKQFSNSNINLTQLQVNLKSDPGLGEDDEIWIIRGPHEIYVEDFINTNLSLDNKRKLKINGKTYESIIDTNTFAIPILLFNEHKVFIKNIPLMGIINLHKRIPKVHIPYESLVTNDVNTFTLLPDTKCRHPLFGINYKKATKIPVEIAERLSMSDAQVNTENKKKKKQEIKTKHEIDSDTEIKPNIEILNCSKKKKVNSNAEIHFNKNKFKKENQATEANVEDVPDNVVAHSIKKKKKIKQRNDDTSLELKLNIEPLQSKKKKKYEETEQKYEIQSDFEVQLNTDRESNKKRRKNSDERGSKKVKRDTGGADAWDSEKAIEKNLFDF</sequence>